<accession>A0A200Q3V2</accession>
<proteinExistence type="predicted"/>
<gene>
    <name evidence="3" type="ORF">BVC80_8895g6</name>
</gene>
<evidence type="ECO:0000256" key="1">
    <source>
        <dbReference type="SAM" id="MobiDB-lite"/>
    </source>
</evidence>
<protein>
    <submittedName>
        <fullName evidence="3">Uncharacterized protein</fullName>
    </submittedName>
</protein>
<organism evidence="3 4">
    <name type="scientific">Macleaya cordata</name>
    <name type="common">Five-seeded plume-poppy</name>
    <name type="synonym">Bocconia cordata</name>
    <dbReference type="NCBI Taxonomy" id="56857"/>
    <lineage>
        <taxon>Eukaryota</taxon>
        <taxon>Viridiplantae</taxon>
        <taxon>Streptophyta</taxon>
        <taxon>Embryophyta</taxon>
        <taxon>Tracheophyta</taxon>
        <taxon>Spermatophyta</taxon>
        <taxon>Magnoliopsida</taxon>
        <taxon>Ranunculales</taxon>
        <taxon>Papaveraceae</taxon>
        <taxon>Papaveroideae</taxon>
        <taxon>Macleaya</taxon>
    </lineage>
</organism>
<dbReference type="OrthoDB" id="1915303at2759"/>
<dbReference type="EMBL" id="MVGT01003166">
    <property type="protein sequence ID" value="OVA05140.1"/>
    <property type="molecule type" value="Genomic_DNA"/>
</dbReference>
<feature type="transmembrane region" description="Helical" evidence="2">
    <location>
        <begin position="44"/>
        <end position="64"/>
    </location>
</feature>
<dbReference type="Proteomes" id="UP000195402">
    <property type="component" value="Unassembled WGS sequence"/>
</dbReference>
<feature type="transmembrane region" description="Helical" evidence="2">
    <location>
        <begin position="145"/>
        <end position="166"/>
    </location>
</feature>
<feature type="transmembrane region" description="Helical" evidence="2">
    <location>
        <begin position="84"/>
        <end position="104"/>
    </location>
</feature>
<keyword evidence="2" id="KW-0812">Transmembrane</keyword>
<keyword evidence="2" id="KW-1133">Transmembrane helix</keyword>
<reference evidence="3 4" key="1">
    <citation type="journal article" date="2017" name="Mol. Plant">
        <title>The Genome of Medicinal Plant Macleaya cordata Provides New Insights into Benzylisoquinoline Alkaloids Metabolism.</title>
        <authorList>
            <person name="Liu X."/>
            <person name="Liu Y."/>
            <person name="Huang P."/>
            <person name="Ma Y."/>
            <person name="Qing Z."/>
            <person name="Tang Q."/>
            <person name="Cao H."/>
            <person name="Cheng P."/>
            <person name="Zheng Y."/>
            <person name="Yuan Z."/>
            <person name="Zhou Y."/>
            <person name="Liu J."/>
            <person name="Tang Z."/>
            <person name="Zhuo Y."/>
            <person name="Zhang Y."/>
            <person name="Yu L."/>
            <person name="Huang J."/>
            <person name="Yang P."/>
            <person name="Peng Q."/>
            <person name="Zhang J."/>
            <person name="Jiang W."/>
            <person name="Zhang Z."/>
            <person name="Lin K."/>
            <person name="Ro D.K."/>
            <person name="Chen X."/>
            <person name="Xiong X."/>
            <person name="Shang Y."/>
            <person name="Huang S."/>
            <person name="Zeng J."/>
        </authorList>
    </citation>
    <scope>NUCLEOTIDE SEQUENCE [LARGE SCALE GENOMIC DNA]</scope>
    <source>
        <strain evidence="4">cv. BLH2017</strain>
        <tissue evidence="3">Root</tissue>
    </source>
</reference>
<feature type="transmembrane region" description="Helical" evidence="2">
    <location>
        <begin position="260"/>
        <end position="287"/>
    </location>
</feature>
<evidence type="ECO:0000256" key="2">
    <source>
        <dbReference type="SAM" id="Phobius"/>
    </source>
</evidence>
<sequence>MSPDHNKYASPVPVIGLYTAAATLVCFLFMFYDVLVGFRRKKPWLPCRFFALNSFTLSLLSIATKLPVDITSSMPRAQDQLSKLTSTTLVCICIGFFMPSLGVIGNTECFSNMAALTVLVVTIVVDVCVQMVTGVIFIFKVEHVIVLVCMLVLLAVLWSSTLDINCGKGLVIDHNRRIFEKGLTGKQGSKTMIKRLKWCYVYSFSSNPQFVLCQISHCVTIGMVCTISFLVLSEAMLRTLVQKDFKFSTITEGGDCDYGWSVWVVVVTQILTILLGILAVGFRWLTLVTHMNLGRFQHWNKMFKIPSYWFYESIFGKLYCMPFKYSKMGFMNFFQVLEDLVGTVLYMMQTGIAWTNESVVLLCLLVREILSWVTRNCTKICCGFFARGSAKVAPVLDLVKTEEEYKEVVYTGDIGLKKWILGIGFKDMSRWIQVNKKDSPTHLIEFILKNSPSKHESLTQKMEQIGLKFSGTSPYEYNVSCLSVVILVRMVSVALPPAFAETVIHTLDEAFEIIYFVDRKLNPKNFNNKAKSMLAKDVWMCRDITSHWFQKKFIRPSLKKYYSKTCSIVVDGDESSRSSSERDLALGIIRALKQNSFGFLIPELHTICEFIIREYASIQELCDQMKQLFVDMLHLFLSKLPEAIFKDVVESPIEECEERVSLALKFLCKLELLEANIDWSFPNESEITSLITDKSPAIPDTEAQDKSTMADDHSSITGDQSSSMVAMGGDVTSLITNLQFLLQTPKIAQQWQILLSETKVQGWMKKSMVKFNKVE</sequence>
<dbReference type="PANTHER" id="PTHR35307">
    <property type="entry name" value="PROTEIN, PUTATIVE-RELATED"/>
    <property type="match status" value="1"/>
</dbReference>
<feature type="compositionally biased region" description="Basic and acidic residues" evidence="1">
    <location>
        <begin position="703"/>
        <end position="714"/>
    </location>
</feature>
<evidence type="ECO:0000313" key="3">
    <source>
        <dbReference type="EMBL" id="OVA05140.1"/>
    </source>
</evidence>
<keyword evidence="4" id="KW-1185">Reference proteome</keyword>
<dbReference type="PANTHER" id="PTHR35307:SF6">
    <property type="entry name" value="TRANSMEMBRANE PROTEIN"/>
    <property type="match status" value="1"/>
</dbReference>
<dbReference type="AlphaFoldDB" id="A0A200Q3V2"/>
<dbReference type="InParanoid" id="A0A200Q3V2"/>
<feature type="transmembrane region" description="Helical" evidence="2">
    <location>
        <begin position="116"/>
        <end position="139"/>
    </location>
</feature>
<comment type="caution">
    <text evidence="3">The sequence shown here is derived from an EMBL/GenBank/DDBJ whole genome shotgun (WGS) entry which is preliminary data.</text>
</comment>
<feature type="transmembrane region" description="Helical" evidence="2">
    <location>
        <begin position="308"/>
        <end position="325"/>
    </location>
</feature>
<feature type="region of interest" description="Disordered" evidence="1">
    <location>
        <begin position="698"/>
        <end position="722"/>
    </location>
</feature>
<dbReference type="FunCoup" id="A0A200Q3V2">
    <property type="interactions" value="571"/>
</dbReference>
<feature type="transmembrane region" description="Helical" evidence="2">
    <location>
        <begin position="12"/>
        <end position="32"/>
    </location>
</feature>
<keyword evidence="2" id="KW-0472">Membrane</keyword>
<evidence type="ECO:0000313" key="4">
    <source>
        <dbReference type="Proteomes" id="UP000195402"/>
    </source>
</evidence>
<dbReference type="OMA" id="EIHMGSD"/>
<feature type="transmembrane region" description="Helical" evidence="2">
    <location>
        <begin position="210"/>
        <end position="232"/>
    </location>
</feature>
<name>A0A200Q3V2_MACCD</name>